<keyword evidence="6 10" id="KW-0067">ATP-binding</keyword>
<dbReference type="PROSITE" id="PS50067">
    <property type="entry name" value="KINESIN_MOTOR_2"/>
    <property type="match status" value="1"/>
</dbReference>
<keyword evidence="9" id="KW-0206">Cytoskeleton</keyword>
<proteinExistence type="inferred from homology"/>
<dbReference type="FunFam" id="3.40.850.10:FF:000046">
    <property type="entry name" value="Kinesin-like protein"/>
    <property type="match status" value="1"/>
</dbReference>
<dbReference type="PANTHER" id="PTHR47972:SF45">
    <property type="entry name" value="PROTEIN CLARET SEGREGATIONAL"/>
    <property type="match status" value="1"/>
</dbReference>
<accession>A0A8C1B8W7</accession>
<evidence type="ECO:0000313" key="14">
    <source>
        <dbReference type="Ensembl" id="ENSCCRP00000028173.2"/>
    </source>
</evidence>
<dbReference type="GO" id="GO:0005524">
    <property type="term" value="F:ATP binding"/>
    <property type="evidence" value="ECO:0007669"/>
    <property type="project" value="UniProtKB-UniRule"/>
</dbReference>
<dbReference type="PROSITE" id="PS00411">
    <property type="entry name" value="KINESIN_MOTOR_1"/>
    <property type="match status" value="1"/>
</dbReference>
<dbReference type="InterPro" id="IPR027640">
    <property type="entry name" value="Kinesin-like_fam"/>
</dbReference>
<dbReference type="PRINTS" id="PR00380">
    <property type="entry name" value="KINESINHEAVY"/>
</dbReference>
<dbReference type="Ensembl" id="ENSCCRT00000030581.2">
    <property type="protein sequence ID" value="ENSCCRP00000028173.2"/>
    <property type="gene ID" value="ENSCCRG00000077748.1"/>
</dbReference>
<dbReference type="GO" id="GO:0048731">
    <property type="term" value="P:system development"/>
    <property type="evidence" value="ECO:0007669"/>
    <property type="project" value="UniProtKB-ARBA"/>
</dbReference>
<dbReference type="SUPFAM" id="SSF52540">
    <property type="entry name" value="P-loop containing nucleoside triphosphate hydrolases"/>
    <property type="match status" value="1"/>
</dbReference>
<dbReference type="GO" id="GO:0007018">
    <property type="term" value="P:microtubule-based movement"/>
    <property type="evidence" value="ECO:0007669"/>
    <property type="project" value="InterPro"/>
</dbReference>
<evidence type="ECO:0000256" key="6">
    <source>
        <dbReference type="ARBA" id="ARBA00022840"/>
    </source>
</evidence>
<dbReference type="GeneTree" id="ENSGT00940000161735"/>
<keyword evidence="5 10" id="KW-0547">Nucleotide-binding</keyword>
<feature type="coiled-coil region" evidence="12">
    <location>
        <begin position="171"/>
        <end position="258"/>
    </location>
</feature>
<evidence type="ECO:0000256" key="3">
    <source>
        <dbReference type="ARBA" id="ARBA00022490"/>
    </source>
</evidence>
<evidence type="ECO:0000256" key="8">
    <source>
        <dbReference type="ARBA" id="ARBA00023175"/>
    </source>
</evidence>
<dbReference type="InterPro" id="IPR027417">
    <property type="entry name" value="P-loop_NTPase"/>
</dbReference>
<protein>
    <recommendedName>
        <fullName evidence="11">Kinesin-like protein</fullName>
    </recommendedName>
</protein>
<evidence type="ECO:0000256" key="4">
    <source>
        <dbReference type="ARBA" id="ARBA00022701"/>
    </source>
</evidence>
<dbReference type="PANTHER" id="PTHR47972">
    <property type="entry name" value="KINESIN-LIKE PROTEIN KLP-3"/>
    <property type="match status" value="1"/>
</dbReference>
<evidence type="ECO:0000256" key="7">
    <source>
        <dbReference type="ARBA" id="ARBA00023054"/>
    </source>
</evidence>
<dbReference type="SMART" id="SM00129">
    <property type="entry name" value="KISc"/>
    <property type="match status" value="1"/>
</dbReference>
<dbReference type="InterPro" id="IPR036961">
    <property type="entry name" value="Kinesin_motor_dom_sf"/>
</dbReference>
<evidence type="ECO:0000313" key="15">
    <source>
        <dbReference type="Proteomes" id="UP001108240"/>
    </source>
</evidence>
<dbReference type="GO" id="GO:0005874">
    <property type="term" value="C:microtubule"/>
    <property type="evidence" value="ECO:0007669"/>
    <property type="project" value="UniProtKB-KW"/>
</dbReference>
<dbReference type="Pfam" id="PF00225">
    <property type="entry name" value="Kinesin"/>
    <property type="match status" value="1"/>
</dbReference>
<comment type="similarity">
    <text evidence="2">Belongs to the TRAFAC class myosin-kinesin ATPase superfamily. Kinesin family. KIN-14 subfamily.</text>
</comment>
<feature type="domain" description="Kinesin motor" evidence="13">
    <location>
        <begin position="272"/>
        <end position="607"/>
    </location>
</feature>
<dbReference type="AlphaFoldDB" id="A0A8C1B8W7"/>
<evidence type="ECO:0000256" key="10">
    <source>
        <dbReference type="PROSITE-ProRule" id="PRU00283"/>
    </source>
</evidence>
<keyword evidence="7 12" id="KW-0175">Coiled coil</keyword>
<keyword evidence="8 10" id="KW-0505">Motor protein</keyword>
<evidence type="ECO:0000256" key="1">
    <source>
        <dbReference type="ARBA" id="ARBA00004245"/>
    </source>
</evidence>
<evidence type="ECO:0000259" key="13">
    <source>
        <dbReference type="PROSITE" id="PS50067"/>
    </source>
</evidence>
<evidence type="ECO:0000256" key="5">
    <source>
        <dbReference type="ARBA" id="ARBA00022741"/>
    </source>
</evidence>
<dbReference type="GO" id="GO:0008017">
    <property type="term" value="F:microtubule binding"/>
    <property type="evidence" value="ECO:0007669"/>
    <property type="project" value="InterPro"/>
</dbReference>
<evidence type="ECO:0000256" key="12">
    <source>
        <dbReference type="SAM" id="Coils"/>
    </source>
</evidence>
<keyword evidence="15" id="KW-1185">Reference proteome</keyword>
<reference evidence="14" key="1">
    <citation type="submission" date="2025-08" db="UniProtKB">
        <authorList>
            <consortium name="Ensembl"/>
        </authorList>
    </citation>
    <scope>IDENTIFICATION</scope>
</reference>
<dbReference type="GO" id="GO:0003777">
    <property type="term" value="F:microtubule motor activity"/>
    <property type="evidence" value="ECO:0007669"/>
    <property type="project" value="InterPro"/>
</dbReference>
<dbReference type="CDD" id="cd01366">
    <property type="entry name" value="KISc_C_terminal"/>
    <property type="match status" value="1"/>
</dbReference>
<evidence type="ECO:0000256" key="11">
    <source>
        <dbReference type="RuleBase" id="RU000394"/>
    </source>
</evidence>
<keyword evidence="3" id="KW-0963">Cytoplasm</keyword>
<sequence length="617" mass="69364">MLISTWKHAYAAQATCYCCSVQYTILCTHQQFSLSAKCIILKLTNITALFCIAHLSLALWSCVSFESLHVFLLVPLQNTSSRLPVMSGKRAHTNSSDGEQQQPAQVCFESVQISQIFIFGLFRMYLIMKHPHSSPEENAEGRCRTASEVQTCAAAGLGVSRRPGWDLKGKVSDMEAKVQNYQSKIKSVNLENDHLKDSITKAQKHKAEIEDENRGLKKRLGSTLRQCQDSLKESQELVRNLEETVARQREELHLGEMERRKLHNTIQELKGNIRVFCRVRPLLTGNQSDVLHIQLPAHDNKALTLAKTEESHTGRMADTQKSYNFSFDRVFGPRATQREVFEEISLLVQSALDGYNVCCFAYGQTGSGKTFTMEGGDLEDLWGVIPRAVQQIFKSAKALQEQGWQYSFTASFVEIYNETLRDLLYTGKPNKRPEHEIRKGCNNEITVTNLTYQKVNNEDEVHNLIMLANQNRSTARTGMNDHSSRSHSVFQLDIEGQNSDRDTKCKSVLCLVDLAGSERVQKSQSQGDRFKEMTAINSSLTNLGIVIAALANKESFIPYRNSKLTYLLQNCLGGNSKTLMFVNIAPEEESFGESLNSLRFASKVNDCVIGTASANRK</sequence>
<comment type="subcellular location">
    <subcellularLocation>
        <location evidence="1">Cytoplasm</location>
        <location evidence="1">Cytoskeleton</location>
    </subcellularLocation>
</comment>
<dbReference type="Proteomes" id="UP001108240">
    <property type="component" value="Unplaced"/>
</dbReference>
<dbReference type="InterPro" id="IPR019821">
    <property type="entry name" value="Kinesin_motor_CS"/>
</dbReference>
<feature type="binding site" evidence="10">
    <location>
        <begin position="363"/>
        <end position="370"/>
    </location>
    <ligand>
        <name>ATP</name>
        <dbReference type="ChEBI" id="CHEBI:30616"/>
    </ligand>
</feature>
<keyword evidence="4 11" id="KW-0493">Microtubule</keyword>
<evidence type="ECO:0000256" key="2">
    <source>
        <dbReference type="ARBA" id="ARBA00010899"/>
    </source>
</evidence>
<evidence type="ECO:0000256" key="9">
    <source>
        <dbReference type="ARBA" id="ARBA00023212"/>
    </source>
</evidence>
<dbReference type="Gene3D" id="3.40.850.10">
    <property type="entry name" value="Kinesin motor domain"/>
    <property type="match status" value="1"/>
</dbReference>
<reference evidence="14" key="2">
    <citation type="submission" date="2025-09" db="UniProtKB">
        <authorList>
            <consortium name="Ensembl"/>
        </authorList>
    </citation>
    <scope>IDENTIFICATION</scope>
</reference>
<dbReference type="InterPro" id="IPR001752">
    <property type="entry name" value="Kinesin_motor_dom"/>
</dbReference>
<name>A0A8C1B8W7_CYPCA</name>
<organism evidence="14 15">
    <name type="scientific">Cyprinus carpio carpio</name>
    <dbReference type="NCBI Taxonomy" id="630221"/>
    <lineage>
        <taxon>Eukaryota</taxon>
        <taxon>Metazoa</taxon>
        <taxon>Chordata</taxon>
        <taxon>Craniata</taxon>
        <taxon>Vertebrata</taxon>
        <taxon>Euteleostomi</taxon>
        <taxon>Actinopterygii</taxon>
        <taxon>Neopterygii</taxon>
        <taxon>Teleostei</taxon>
        <taxon>Ostariophysi</taxon>
        <taxon>Cypriniformes</taxon>
        <taxon>Cyprinidae</taxon>
        <taxon>Cyprininae</taxon>
        <taxon>Cyprinus</taxon>
    </lineage>
</organism>